<name>A0A4R4FDL5_9FIRM</name>
<comment type="caution">
    <text evidence="2">The sequence shown here is derived from an EMBL/GenBank/DDBJ whole genome shotgun (WGS) entry which is preliminary data.</text>
</comment>
<dbReference type="AlphaFoldDB" id="A0A4R4FDL5"/>
<organism evidence="2 3">
    <name type="scientific">Extibacter muris</name>
    <dbReference type="NCBI Taxonomy" id="1796622"/>
    <lineage>
        <taxon>Bacteria</taxon>
        <taxon>Bacillati</taxon>
        <taxon>Bacillota</taxon>
        <taxon>Clostridia</taxon>
        <taxon>Lachnospirales</taxon>
        <taxon>Lachnospiraceae</taxon>
        <taxon>Extibacter</taxon>
    </lineage>
</organism>
<feature type="transmembrane region" description="Helical" evidence="1">
    <location>
        <begin position="46"/>
        <end position="66"/>
    </location>
</feature>
<sequence length="89" mass="9944">MKNIYDYLNDIKTDAAPYTSETFSQLESKRWQKRIRRQIHGSKRRIYAACAACAVLCLTALAAGPFRGQVNAAMKSASESISRWLSSGN</sequence>
<dbReference type="Proteomes" id="UP000295710">
    <property type="component" value="Unassembled WGS sequence"/>
</dbReference>
<dbReference type="RefSeq" id="WP_132277525.1">
    <property type="nucleotide sequence ID" value="NZ_JAOBST010000002.1"/>
</dbReference>
<keyword evidence="1" id="KW-0812">Transmembrane</keyword>
<gene>
    <name evidence="2" type="ORF">E1963_09725</name>
</gene>
<accession>A0A4R4FDL5</accession>
<proteinExistence type="predicted"/>
<dbReference type="EMBL" id="SMMX01000007">
    <property type="protein sequence ID" value="TDA21615.1"/>
    <property type="molecule type" value="Genomic_DNA"/>
</dbReference>
<evidence type="ECO:0000256" key="1">
    <source>
        <dbReference type="SAM" id="Phobius"/>
    </source>
</evidence>
<keyword evidence="1" id="KW-0472">Membrane</keyword>
<keyword evidence="3" id="KW-1185">Reference proteome</keyword>
<reference evidence="2 3" key="1">
    <citation type="journal article" date="2016" name="Nat. Microbiol.">
        <title>The Mouse Intestinal Bacterial Collection (miBC) provides host-specific insight into cultured diversity and functional potential of the gut microbiota.</title>
        <authorList>
            <person name="Lagkouvardos I."/>
            <person name="Pukall R."/>
            <person name="Abt B."/>
            <person name="Foesel B.U."/>
            <person name="Meier-Kolthoff J.P."/>
            <person name="Kumar N."/>
            <person name="Bresciani A."/>
            <person name="Martinez I."/>
            <person name="Just S."/>
            <person name="Ziegler C."/>
            <person name="Brugiroux S."/>
            <person name="Garzetti D."/>
            <person name="Wenning M."/>
            <person name="Bui T.P."/>
            <person name="Wang J."/>
            <person name="Hugenholtz F."/>
            <person name="Plugge C.M."/>
            <person name="Peterson D.A."/>
            <person name="Hornef M.W."/>
            <person name="Baines J.F."/>
            <person name="Smidt H."/>
            <person name="Walter J."/>
            <person name="Kristiansen K."/>
            <person name="Nielsen H.B."/>
            <person name="Haller D."/>
            <person name="Overmann J."/>
            <person name="Stecher B."/>
            <person name="Clavel T."/>
        </authorList>
    </citation>
    <scope>NUCLEOTIDE SEQUENCE [LARGE SCALE GENOMIC DNA]</scope>
    <source>
        <strain evidence="2 3">DSM 28560</strain>
    </source>
</reference>
<evidence type="ECO:0008006" key="4">
    <source>
        <dbReference type="Google" id="ProtNLM"/>
    </source>
</evidence>
<evidence type="ECO:0000313" key="2">
    <source>
        <dbReference type="EMBL" id="TDA21615.1"/>
    </source>
</evidence>
<evidence type="ECO:0000313" key="3">
    <source>
        <dbReference type="Proteomes" id="UP000295710"/>
    </source>
</evidence>
<keyword evidence="1" id="KW-1133">Transmembrane helix</keyword>
<protein>
    <recommendedName>
        <fullName evidence="4">DUF4179 domain-containing protein</fullName>
    </recommendedName>
</protein>